<feature type="region of interest" description="Disordered" evidence="1">
    <location>
        <begin position="72"/>
        <end position="103"/>
    </location>
</feature>
<dbReference type="Proteomes" id="UP001595859">
    <property type="component" value="Unassembled WGS sequence"/>
</dbReference>
<gene>
    <name evidence="3" type="ORF">ACFPCV_22815</name>
</gene>
<protein>
    <recommendedName>
        <fullName evidence="5">LytR cell envelope-related transcriptional attenuator</fullName>
    </recommendedName>
</protein>
<evidence type="ECO:0000313" key="4">
    <source>
        <dbReference type="Proteomes" id="UP001595859"/>
    </source>
</evidence>
<name>A0ABV9S5E2_9PSEU</name>
<keyword evidence="4" id="KW-1185">Reference proteome</keyword>
<accession>A0ABV9S5E2</accession>
<keyword evidence="2" id="KW-1133">Transmembrane helix</keyword>
<proteinExistence type="predicted"/>
<feature type="region of interest" description="Disordered" evidence="1">
    <location>
        <begin position="1"/>
        <end position="39"/>
    </location>
</feature>
<keyword evidence="2" id="KW-0472">Membrane</keyword>
<dbReference type="RefSeq" id="WP_378058325.1">
    <property type="nucleotide sequence ID" value="NZ_JBHSIS010000010.1"/>
</dbReference>
<evidence type="ECO:0000313" key="3">
    <source>
        <dbReference type="EMBL" id="MFC4856347.1"/>
    </source>
</evidence>
<dbReference type="EMBL" id="JBHSIS010000010">
    <property type="protein sequence ID" value="MFC4856347.1"/>
    <property type="molecule type" value="Genomic_DNA"/>
</dbReference>
<keyword evidence="2" id="KW-0812">Transmembrane</keyword>
<reference evidence="4" key="1">
    <citation type="journal article" date="2019" name="Int. J. Syst. Evol. Microbiol.">
        <title>The Global Catalogue of Microorganisms (GCM) 10K type strain sequencing project: providing services to taxonomists for standard genome sequencing and annotation.</title>
        <authorList>
            <consortium name="The Broad Institute Genomics Platform"/>
            <consortium name="The Broad Institute Genome Sequencing Center for Infectious Disease"/>
            <person name="Wu L."/>
            <person name="Ma J."/>
        </authorList>
    </citation>
    <scope>NUCLEOTIDE SEQUENCE [LARGE SCALE GENOMIC DNA]</scope>
    <source>
        <strain evidence="4">ZS-22-S1</strain>
    </source>
</reference>
<organism evidence="3 4">
    <name type="scientific">Actinophytocola glycyrrhizae</name>
    <dbReference type="NCBI Taxonomy" id="2044873"/>
    <lineage>
        <taxon>Bacteria</taxon>
        <taxon>Bacillati</taxon>
        <taxon>Actinomycetota</taxon>
        <taxon>Actinomycetes</taxon>
        <taxon>Pseudonocardiales</taxon>
        <taxon>Pseudonocardiaceae</taxon>
    </lineage>
</organism>
<evidence type="ECO:0000256" key="1">
    <source>
        <dbReference type="SAM" id="MobiDB-lite"/>
    </source>
</evidence>
<feature type="transmembrane region" description="Helical" evidence="2">
    <location>
        <begin position="44"/>
        <end position="65"/>
    </location>
</feature>
<evidence type="ECO:0000256" key="2">
    <source>
        <dbReference type="SAM" id="Phobius"/>
    </source>
</evidence>
<comment type="caution">
    <text evidence="3">The sequence shown here is derived from an EMBL/GenBank/DDBJ whole genome shotgun (WGS) entry which is preliminary data.</text>
</comment>
<sequence>MSAPYRPGQPQWPANGPQRPDRPPPIQFRQDEPPRPPGNPALQWALRIVGLVAVAVISGVVWYYITDDGQQPNTAADESGTEQETEGRFDFSPHPDMTSPATDENCAKHAYGRIEEHLQANPCDHLSQQLFVTEVDGRTVYASVSVVTMPDEDKAAELRLLTDEDGSGNVNDVLRDGGVTVEGMDRLSAGGGYAAKQNGREVVIVEADLDPKDQSEGEAAKKKDEDEILDPVCDDALRLAKQVDTKSG</sequence>
<evidence type="ECO:0008006" key="5">
    <source>
        <dbReference type="Google" id="ProtNLM"/>
    </source>
</evidence>